<feature type="domain" description="AB hydrolase-1" evidence="2">
    <location>
        <begin position="24"/>
        <end position="152"/>
    </location>
</feature>
<dbReference type="InterPro" id="IPR029058">
    <property type="entry name" value="AB_hydrolase_fold"/>
</dbReference>
<dbReference type="STRING" id="485913.Krac_0148"/>
<dbReference type="SUPFAM" id="SSF53474">
    <property type="entry name" value="alpha/beta-Hydrolases"/>
    <property type="match status" value="1"/>
</dbReference>
<dbReference type="EMBL" id="ADVG01000005">
    <property type="protein sequence ID" value="EFH79668.1"/>
    <property type="molecule type" value="Genomic_DNA"/>
</dbReference>
<dbReference type="PANTHER" id="PTHR43798:SF31">
    <property type="entry name" value="AB HYDROLASE SUPERFAMILY PROTEIN YCLE"/>
    <property type="match status" value="1"/>
</dbReference>
<dbReference type="AlphaFoldDB" id="D6U707"/>
<dbReference type="GO" id="GO:0016787">
    <property type="term" value="F:hydrolase activity"/>
    <property type="evidence" value="ECO:0007669"/>
    <property type="project" value="UniProtKB-KW"/>
</dbReference>
<dbReference type="InParanoid" id="D6U707"/>
<dbReference type="GO" id="GO:0016020">
    <property type="term" value="C:membrane"/>
    <property type="evidence" value="ECO:0007669"/>
    <property type="project" value="TreeGrafter"/>
</dbReference>
<protein>
    <submittedName>
        <fullName evidence="3">Alpha/beta hydrolase fold protein</fullName>
    </submittedName>
</protein>
<dbReference type="InterPro" id="IPR000073">
    <property type="entry name" value="AB_hydrolase_1"/>
</dbReference>
<dbReference type="RefSeq" id="WP_007921659.1">
    <property type="nucleotide sequence ID" value="NZ_ADVG01000005.1"/>
</dbReference>
<keyword evidence="4" id="KW-1185">Reference proteome</keyword>
<reference evidence="3 4" key="1">
    <citation type="journal article" date="2011" name="Stand. Genomic Sci.">
        <title>Non-contiguous finished genome sequence and contextual data of the filamentous soil bacterium Ktedonobacter racemifer type strain (SOSP1-21).</title>
        <authorList>
            <person name="Chang Y.J."/>
            <person name="Land M."/>
            <person name="Hauser L."/>
            <person name="Chertkov O."/>
            <person name="Del Rio T.G."/>
            <person name="Nolan M."/>
            <person name="Copeland A."/>
            <person name="Tice H."/>
            <person name="Cheng J.F."/>
            <person name="Lucas S."/>
            <person name="Han C."/>
            <person name="Goodwin L."/>
            <person name="Pitluck S."/>
            <person name="Ivanova N."/>
            <person name="Ovchinikova G."/>
            <person name="Pati A."/>
            <person name="Chen A."/>
            <person name="Palaniappan K."/>
            <person name="Mavromatis K."/>
            <person name="Liolios K."/>
            <person name="Brettin T."/>
            <person name="Fiebig A."/>
            <person name="Rohde M."/>
            <person name="Abt B."/>
            <person name="Goker M."/>
            <person name="Detter J.C."/>
            <person name="Woyke T."/>
            <person name="Bristow J."/>
            <person name="Eisen J.A."/>
            <person name="Markowitz V."/>
            <person name="Hugenholtz P."/>
            <person name="Kyrpides N.C."/>
            <person name="Klenk H.P."/>
            <person name="Lapidus A."/>
        </authorList>
    </citation>
    <scope>NUCLEOTIDE SEQUENCE [LARGE SCALE GENOMIC DNA]</scope>
    <source>
        <strain evidence="4">DSM 44963</strain>
    </source>
</reference>
<dbReference type="OrthoDB" id="252464at2"/>
<dbReference type="Pfam" id="PF00561">
    <property type="entry name" value="Abhydrolase_1"/>
    <property type="match status" value="1"/>
</dbReference>
<evidence type="ECO:0000259" key="2">
    <source>
        <dbReference type="Pfam" id="PF00561"/>
    </source>
</evidence>
<proteinExistence type="predicted"/>
<name>D6U707_KTERA</name>
<dbReference type="PANTHER" id="PTHR43798">
    <property type="entry name" value="MONOACYLGLYCEROL LIPASE"/>
    <property type="match status" value="1"/>
</dbReference>
<gene>
    <name evidence="3" type="ORF">Krac_0148</name>
</gene>
<dbReference type="InterPro" id="IPR050266">
    <property type="entry name" value="AB_hydrolase_sf"/>
</dbReference>
<dbReference type="Proteomes" id="UP000004508">
    <property type="component" value="Unassembled WGS sequence"/>
</dbReference>
<sequence>MAFYTNSQGLNISYKEAGDKNAKTVLFFDGWPAPYEEFPNRMFDVLVDKGYHCVAFDYRGYGKSSPSKYNSMAWCALDAKELLEHLKVDKAVFYAGSMGVHVVLAYFKAYGDQYVDSIILFDQSPACTSREDWPYGRLRGKQDMKKLMDSMAKMFHNLDEFLAQDGMESAPGAFPDIDLPPEMRMNPIEIALTAEDKSKVPPEYMRLLGMLDKGLLSIVDQLALMATWFDSSYQDFRPVVPTIKVPALILAPNPGSVNEFEATEYYRDNLGGPVTFVELKPGTHFALVEHADLVEKSVVDFLSNL</sequence>
<keyword evidence="1 3" id="KW-0378">Hydrolase</keyword>
<dbReference type="eggNOG" id="COG2267">
    <property type="taxonomic scope" value="Bacteria"/>
</dbReference>
<dbReference type="Gene3D" id="3.40.50.1820">
    <property type="entry name" value="alpha/beta hydrolase"/>
    <property type="match status" value="1"/>
</dbReference>
<comment type="caution">
    <text evidence="3">The sequence shown here is derived from an EMBL/GenBank/DDBJ whole genome shotgun (WGS) entry which is preliminary data.</text>
</comment>
<evidence type="ECO:0000313" key="3">
    <source>
        <dbReference type="EMBL" id="EFH79668.1"/>
    </source>
</evidence>
<accession>D6U707</accession>
<evidence type="ECO:0000256" key="1">
    <source>
        <dbReference type="ARBA" id="ARBA00022801"/>
    </source>
</evidence>
<organism evidence="3 4">
    <name type="scientific">Ktedonobacter racemifer DSM 44963</name>
    <dbReference type="NCBI Taxonomy" id="485913"/>
    <lineage>
        <taxon>Bacteria</taxon>
        <taxon>Bacillati</taxon>
        <taxon>Chloroflexota</taxon>
        <taxon>Ktedonobacteria</taxon>
        <taxon>Ktedonobacterales</taxon>
        <taxon>Ktedonobacteraceae</taxon>
        <taxon>Ktedonobacter</taxon>
    </lineage>
</organism>
<evidence type="ECO:0000313" key="4">
    <source>
        <dbReference type="Proteomes" id="UP000004508"/>
    </source>
</evidence>